<dbReference type="FunFam" id="1.10.3720.10:FF:000001">
    <property type="entry name" value="Glycine betaine ABC transporter, permease"/>
    <property type="match status" value="1"/>
</dbReference>
<feature type="transmembrane region" description="Helical" evidence="9">
    <location>
        <begin position="74"/>
        <end position="91"/>
    </location>
</feature>
<dbReference type="EMBL" id="BMNQ01000013">
    <property type="protein sequence ID" value="GGJ92273.1"/>
    <property type="molecule type" value="Genomic_DNA"/>
</dbReference>
<name>A0A917PUB5_9BACI</name>
<dbReference type="Proteomes" id="UP000658382">
    <property type="component" value="Unassembled WGS sequence"/>
</dbReference>
<dbReference type="GO" id="GO:0031460">
    <property type="term" value="P:glycine betaine transport"/>
    <property type="evidence" value="ECO:0007669"/>
    <property type="project" value="TreeGrafter"/>
</dbReference>
<evidence type="ECO:0000256" key="7">
    <source>
        <dbReference type="ARBA" id="ARBA00022989"/>
    </source>
</evidence>
<dbReference type="PANTHER" id="PTHR47737:SF1">
    <property type="entry name" value="GLYCINE BETAINE_PROLINE BETAINE TRANSPORT SYSTEM PERMEASE PROTEIN PROW"/>
    <property type="match status" value="1"/>
</dbReference>
<evidence type="ECO:0000256" key="4">
    <source>
        <dbReference type="ARBA" id="ARBA00022475"/>
    </source>
</evidence>
<keyword evidence="5 9" id="KW-0812">Transmembrane</keyword>
<organism evidence="11 12">
    <name type="scientific">Lentibacillus kapialis</name>
    <dbReference type="NCBI Taxonomy" id="340214"/>
    <lineage>
        <taxon>Bacteria</taxon>
        <taxon>Bacillati</taxon>
        <taxon>Bacillota</taxon>
        <taxon>Bacilli</taxon>
        <taxon>Bacillales</taxon>
        <taxon>Bacillaceae</taxon>
        <taxon>Lentibacillus</taxon>
    </lineage>
</organism>
<dbReference type="InterPro" id="IPR000515">
    <property type="entry name" value="MetI-like"/>
</dbReference>
<feature type="transmembrane region" description="Helical" evidence="9">
    <location>
        <begin position="49"/>
        <end position="68"/>
    </location>
</feature>
<dbReference type="GO" id="GO:0015871">
    <property type="term" value="P:choline transport"/>
    <property type="evidence" value="ECO:0007669"/>
    <property type="project" value="TreeGrafter"/>
</dbReference>
<comment type="subcellular location">
    <subcellularLocation>
        <location evidence="1 9">Cell membrane</location>
        <topology evidence="1 9">Multi-pass membrane protein</topology>
    </subcellularLocation>
</comment>
<accession>A0A917PUB5</accession>
<evidence type="ECO:0000256" key="9">
    <source>
        <dbReference type="RuleBase" id="RU363032"/>
    </source>
</evidence>
<evidence type="ECO:0000256" key="6">
    <source>
        <dbReference type="ARBA" id="ARBA00022970"/>
    </source>
</evidence>
<dbReference type="AlphaFoldDB" id="A0A917PUB5"/>
<feature type="transmembrane region" description="Helical" evidence="9">
    <location>
        <begin position="220"/>
        <end position="244"/>
    </location>
</feature>
<sequence length="279" mass="30078">MDNAGTLFPKLPLAQWVESFVDFLTDSFSVVFDTISSVIAFITENFVVLLEFVPPLLLIVLVALLAWWVVNWKLSLFALIGLGLINNLGYWPELLDTVSLVVVSVIISMIIGIPIGIWMSQKDSVQSIVTPVLDFMQTMPAFVYLIPAVVFFSLGMVPGVVATIIFSMPPTVRLTNLGIRQVDEELIEASNAFGSSTGQRLSKVQIPLAMTNIMAGINQTIMLSLSMVVIASMVGAPGLGTVVYRAVTQVAIGPGFEGGLSLVILAMLLDRITQGASKD</sequence>
<feature type="transmembrane region" description="Helical" evidence="9">
    <location>
        <begin position="250"/>
        <end position="269"/>
    </location>
</feature>
<keyword evidence="12" id="KW-1185">Reference proteome</keyword>
<evidence type="ECO:0000259" key="10">
    <source>
        <dbReference type="PROSITE" id="PS50928"/>
    </source>
</evidence>
<feature type="transmembrane region" description="Helical" evidence="9">
    <location>
        <begin position="20"/>
        <end position="42"/>
    </location>
</feature>
<dbReference type="GO" id="GO:0005275">
    <property type="term" value="F:amine transmembrane transporter activity"/>
    <property type="evidence" value="ECO:0007669"/>
    <property type="project" value="TreeGrafter"/>
</dbReference>
<reference evidence="11" key="1">
    <citation type="journal article" date="2014" name="Int. J. Syst. Evol. Microbiol.">
        <title>Complete genome sequence of Corynebacterium casei LMG S-19264T (=DSM 44701T), isolated from a smear-ripened cheese.</title>
        <authorList>
            <consortium name="US DOE Joint Genome Institute (JGI-PGF)"/>
            <person name="Walter F."/>
            <person name="Albersmeier A."/>
            <person name="Kalinowski J."/>
            <person name="Ruckert C."/>
        </authorList>
    </citation>
    <scope>NUCLEOTIDE SEQUENCE</scope>
    <source>
        <strain evidence="11">JCM 12580</strain>
    </source>
</reference>
<keyword evidence="7 9" id="KW-1133">Transmembrane helix</keyword>
<dbReference type="GO" id="GO:0006865">
    <property type="term" value="P:amino acid transport"/>
    <property type="evidence" value="ECO:0007669"/>
    <property type="project" value="UniProtKB-KW"/>
</dbReference>
<dbReference type="SUPFAM" id="SSF161098">
    <property type="entry name" value="MetI-like"/>
    <property type="match status" value="1"/>
</dbReference>
<keyword evidence="3 9" id="KW-0813">Transport</keyword>
<dbReference type="CDD" id="cd06261">
    <property type="entry name" value="TM_PBP2"/>
    <property type="match status" value="1"/>
</dbReference>
<dbReference type="PROSITE" id="PS50928">
    <property type="entry name" value="ABC_TM1"/>
    <property type="match status" value="1"/>
</dbReference>
<dbReference type="GO" id="GO:0015226">
    <property type="term" value="F:carnitine transmembrane transporter activity"/>
    <property type="evidence" value="ECO:0007669"/>
    <property type="project" value="TreeGrafter"/>
</dbReference>
<dbReference type="RefSeq" id="WP_188632340.1">
    <property type="nucleotide sequence ID" value="NZ_BMNQ01000013.1"/>
</dbReference>
<dbReference type="PANTHER" id="PTHR47737">
    <property type="entry name" value="GLYCINE BETAINE/PROLINE BETAINE TRANSPORT SYSTEM PERMEASE PROTEIN PROW"/>
    <property type="match status" value="1"/>
</dbReference>
<dbReference type="InterPro" id="IPR035906">
    <property type="entry name" value="MetI-like_sf"/>
</dbReference>
<evidence type="ECO:0000313" key="12">
    <source>
        <dbReference type="Proteomes" id="UP000658382"/>
    </source>
</evidence>
<comment type="similarity">
    <text evidence="2">Belongs to the binding-protein-dependent transport system permease family. CysTW subfamily.</text>
</comment>
<proteinExistence type="inferred from homology"/>
<dbReference type="GO" id="GO:0043190">
    <property type="term" value="C:ATP-binding cassette (ABC) transporter complex"/>
    <property type="evidence" value="ECO:0007669"/>
    <property type="project" value="TreeGrafter"/>
</dbReference>
<feature type="transmembrane region" description="Helical" evidence="9">
    <location>
        <begin position="98"/>
        <end position="121"/>
    </location>
</feature>
<keyword evidence="4" id="KW-1003">Cell membrane</keyword>
<dbReference type="Pfam" id="PF00528">
    <property type="entry name" value="BPD_transp_1"/>
    <property type="match status" value="1"/>
</dbReference>
<keyword evidence="8 9" id="KW-0472">Membrane</keyword>
<comment type="caution">
    <text evidence="11">The sequence shown here is derived from an EMBL/GenBank/DDBJ whole genome shotgun (WGS) entry which is preliminary data.</text>
</comment>
<feature type="domain" description="ABC transmembrane type-1" evidence="10">
    <location>
        <begin position="94"/>
        <end position="273"/>
    </location>
</feature>
<dbReference type="Gene3D" id="1.10.3720.10">
    <property type="entry name" value="MetI-like"/>
    <property type="match status" value="1"/>
</dbReference>
<evidence type="ECO:0000256" key="8">
    <source>
        <dbReference type="ARBA" id="ARBA00023136"/>
    </source>
</evidence>
<reference evidence="11" key="2">
    <citation type="submission" date="2020-09" db="EMBL/GenBank/DDBJ databases">
        <authorList>
            <person name="Sun Q."/>
            <person name="Ohkuma M."/>
        </authorList>
    </citation>
    <scope>NUCLEOTIDE SEQUENCE</scope>
    <source>
        <strain evidence="11">JCM 12580</strain>
    </source>
</reference>
<evidence type="ECO:0000256" key="2">
    <source>
        <dbReference type="ARBA" id="ARBA00007069"/>
    </source>
</evidence>
<protein>
    <submittedName>
        <fullName evidence="11">Glycine betaine transport system permease protein OpuAB</fullName>
    </submittedName>
</protein>
<evidence type="ECO:0000256" key="1">
    <source>
        <dbReference type="ARBA" id="ARBA00004651"/>
    </source>
</evidence>
<keyword evidence="6" id="KW-0029">Amino-acid transport</keyword>
<evidence type="ECO:0000256" key="5">
    <source>
        <dbReference type="ARBA" id="ARBA00022692"/>
    </source>
</evidence>
<evidence type="ECO:0000256" key="3">
    <source>
        <dbReference type="ARBA" id="ARBA00022448"/>
    </source>
</evidence>
<evidence type="ECO:0000313" key="11">
    <source>
        <dbReference type="EMBL" id="GGJ92273.1"/>
    </source>
</evidence>
<feature type="transmembrane region" description="Helical" evidence="9">
    <location>
        <begin position="141"/>
        <end position="166"/>
    </location>
</feature>
<gene>
    <name evidence="11" type="primary">opuAB</name>
    <name evidence="11" type="ORF">GCM10007063_13580</name>
</gene>